<evidence type="ECO:0000313" key="5">
    <source>
        <dbReference type="EMBL" id="RHC02687.1"/>
    </source>
</evidence>
<dbReference type="AlphaFoldDB" id="A0A413YGF7"/>
<dbReference type="GO" id="GO:0042802">
    <property type="term" value="F:identical protein binding"/>
    <property type="evidence" value="ECO:0007669"/>
    <property type="project" value="TreeGrafter"/>
</dbReference>
<dbReference type="PANTHER" id="PTHR40448">
    <property type="entry name" value="TWO-COMPONENT SENSOR HISTIDINE KINASE"/>
    <property type="match status" value="1"/>
</dbReference>
<evidence type="ECO:0000313" key="6">
    <source>
        <dbReference type="Proteomes" id="UP000283630"/>
    </source>
</evidence>
<feature type="transmembrane region" description="Helical" evidence="2">
    <location>
        <begin position="61"/>
        <end position="80"/>
    </location>
</feature>
<feature type="coiled-coil region" evidence="1">
    <location>
        <begin position="215"/>
        <end position="264"/>
    </location>
</feature>
<evidence type="ECO:0000256" key="2">
    <source>
        <dbReference type="SAM" id="Phobius"/>
    </source>
</evidence>
<protein>
    <submittedName>
        <fullName evidence="5">GHKL domain-containing protein</fullName>
    </submittedName>
</protein>
<feature type="transmembrane region" description="Helical" evidence="2">
    <location>
        <begin position="163"/>
        <end position="183"/>
    </location>
</feature>
<dbReference type="PANTHER" id="PTHR40448:SF1">
    <property type="entry name" value="TWO-COMPONENT SENSOR HISTIDINE KINASE"/>
    <property type="match status" value="1"/>
</dbReference>
<accession>A0A413YGF7</accession>
<reference evidence="6 7" key="1">
    <citation type="submission" date="2018-08" db="EMBL/GenBank/DDBJ databases">
        <title>A genome reference for cultivated species of the human gut microbiota.</title>
        <authorList>
            <person name="Zou Y."/>
            <person name="Xue W."/>
            <person name="Luo G."/>
        </authorList>
    </citation>
    <scope>NUCLEOTIDE SEQUENCE [LARGE SCALE GENOMIC DNA]</scope>
    <source>
        <strain evidence="4 6">AF19-4AC</strain>
        <strain evidence="5 7">AM37-5</strain>
    </source>
</reference>
<evidence type="ECO:0000313" key="7">
    <source>
        <dbReference type="Proteomes" id="UP000284742"/>
    </source>
</evidence>
<sequence>MSNLNYMLSEVGSAFELVLTIEFIIDCLGWKDAIKGKWSKIILFLILFIIAQGNGRFSNSQIIIVAIDLILFMIYATIFLKGKIQFRLLICAIPFLIVSVINVMIVEVISIMESESVGNLVTNINFSFMIGFFVSKILFYLLLEQVKKLIKNSFQYLQTVQIIIISVLIIYSVIMEFCILYLVSKEHVVGIPIILAVVVSCGIIFLSVYMIYSIYRTAKQNIELIKMNILKIENQETRRQLRELKNSEQRIRKLEHDYKNHCLNIGELLKKEKYCDVESYLKRIIDNYLLSEKIYIETQNSILDAVLNTKIFQAKQEKIDMSCFVVGNLSELDGMDYGSILFNLLDNAIEATRKNEYVEKKIICNINRDGSKTEIFVKNSIDKSVLQVNKDLITCKENKKLHGMGHQIVKNLVEKMNGLIDFYEEDEMFCVHLYILQ</sequence>
<dbReference type="Proteomes" id="UP000284742">
    <property type="component" value="Unassembled WGS sequence"/>
</dbReference>
<proteinExistence type="predicted"/>
<feature type="domain" description="Sensor histidine kinase NatK-like C-terminal" evidence="3">
    <location>
        <begin position="335"/>
        <end position="435"/>
    </location>
</feature>
<feature type="transmembrane region" description="Helical" evidence="2">
    <location>
        <begin position="189"/>
        <end position="212"/>
    </location>
</feature>
<feature type="transmembrane region" description="Helical" evidence="2">
    <location>
        <begin position="124"/>
        <end position="143"/>
    </location>
</feature>
<organism evidence="5 7">
    <name type="scientific">Dorea formicigenerans</name>
    <dbReference type="NCBI Taxonomy" id="39486"/>
    <lineage>
        <taxon>Bacteria</taxon>
        <taxon>Bacillati</taxon>
        <taxon>Bacillota</taxon>
        <taxon>Clostridia</taxon>
        <taxon>Lachnospirales</taxon>
        <taxon>Lachnospiraceae</taxon>
        <taxon>Dorea</taxon>
    </lineage>
</organism>
<feature type="transmembrane region" description="Helical" evidence="2">
    <location>
        <begin position="87"/>
        <end position="112"/>
    </location>
</feature>
<feature type="transmembrane region" description="Helical" evidence="2">
    <location>
        <begin position="37"/>
        <end position="55"/>
    </location>
</feature>
<evidence type="ECO:0000313" key="4">
    <source>
        <dbReference type="EMBL" id="RGT07681.1"/>
    </source>
</evidence>
<keyword evidence="2" id="KW-0812">Transmembrane</keyword>
<dbReference type="EMBL" id="QSHK01000018">
    <property type="protein sequence ID" value="RHC02687.1"/>
    <property type="molecule type" value="Genomic_DNA"/>
</dbReference>
<keyword evidence="2" id="KW-1133">Transmembrane helix</keyword>
<dbReference type="InterPro" id="IPR032834">
    <property type="entry name" value="NatK-like_C"/>
</dbReference>
<name>A0A413YGF7_9FIRM</name>
<dbReference type="EMBL" id="QRWH01000012">
    <property type="protein sequence ID" value="RGT07681.1"/>
    <property type="molecule type" value="Genomic_DNA"/>
</dbReference>
<dbReference type="SUPFAM" id="SSF55874">
    <property type="entry name" value="ATPase domain of HSP90 chaperone/DNA topoisomerase II/histidine kinase"/>
    <property type="match status" value="1"/>
</dbReference>
<gene>
    <name evidence="5" type="ORF">DW860_15685</name>
    <name evidence="4" type="ORF">DWX53_11715</name>
</gene>
<keyword evidence="1" id="KW-0175">Coiled coil</keyword>
<comment type="caution">
    <text evidence="5">The sequence shown here is derived from an EMBL/GenBank/DDBJ whole genome shotgun (WGS) entry which is preliminary data.</text>
</comment>
<dbReference type="Proteomes" id="UP000283630">
    <property type="component" value="Unassembled WGS sequence"/>
</dbReference>
<dbReference type="RefSeq" id="WP_118145503.1">
    <property type="nucleotide sequence ID" value="NZ_QRWH01000012.1"/>
</dbReference>
<dbReference type="Gene3D" id="3.30.565.10">
    <property type="entry name" value="Histidine kinase-like ATPase, C-terminal domain"/>
    <property type="match status" value="1"/>
</dbReference>
<evidence type="ECO:0000256" key="1">
    <source>
        <dbReference type="SAM" id="Coils"/>
    </source>
</evidence>
<dbReference type="InterPro" id="IPR036890">
    <property type="entry name" value="HATPase_C_sf"/>
</dbReference>
<keyword evidence="2" id="KW-0472">Membrane</keyword>
<dbReference type="Pfam" id="PF14501">
    <property type="entry name" value="HATPase_c_5"/>
    <property type="match status" value="1"/>
</dbReference>
<evidence type="ECO:0000259" key="3">
    <source>
        <dbReference type="Pfam" id="PF14501"/>
    </source>
</evidence>